<accession>I3S3W9</accession>
<organism evidence="2">
    <name type="scientific">Lotus japonicus</name>
    <name type="common">Lotus corniculatus var. japonicus</name>
    <dbReference type="NCBI Taxonomy" id="34305"/>
    <lineage>
        <taxon>Eukaryota</taxon>
        <taxon>Viridiplantae</taxon>
        <taxon>Streptophyta</taxon>
        <taxon>Embryophyta</taxon>
        <taxon>Tracheophyta</taxon>
        <taxon>Spermatophyta</taxon>
        <taxon>Magnoliopsida</taxon>
        <taxon>eudicotyledons</taxon>
        <taxon>Gunneridae</taxon>
        <taxon>Pentapetalae</taxon>
        <taxon>rosids</taxon>
        <taxon>fabids</taxon>
        <taxon>Fabales</taxon>
        <taxon>Fabaceae</taxon>
        <taxon>Papilionoideae</taxon>
        <taxon>50 kb inversion clade</taxon>
        <taxon>NPAAA clade</taxon>
        <taxon>Hologalegina</taxon>
        <taxon>robinioid clade</taxon>
        <taxon>Loteae</taxon>
        <taxon>Lotus</taxon>
    </lineage>
</organism>
<proteinExistence type="evidence at transcript level"/>
<dbReference type="EMBL" id="BT135166">
    <property type="protein sequence ID" value="AFK34961.1"/>
    <property type="molecule type" value="mRNA"/>
</dbReference>
<sequence>MWNWHSSIFWFSFRELRNPALRCEKAESSGARMVMPPFLAVMSCELMLFMISVVFRRRIRTEKILAFLRILVMSSGVESEESGD</sequence>
<evidence type="ECO:0000313" key="2">
    <source>
        <dbReference type="EMBL" id="AFK34961.1"/>
    </source>
</evidence>
<evidence type="ECO:0000256" key="1">
    <source>
        <dbReference type="SAM" id="Phobius"/>
    </source>
</evidence>
<keyword evidence="1" id="KW-1133">Transmembrane helix</keyword>
<reference evidence="2" key="1">
    <citation type="submission" date="2012-05" db="EMBL/GenBank/DDBJ databases">
        <authorList>
            <person name="Krishnakumar V."/>
            <person name="Cheung F."/>
            <person name="Xiao Y."/>
            <person name="Chan A."/>
            <person name="Moskal W.A."/>
            <person name="Town C.D."/>
        </authorList>
    </citation>
    <scope>NUCLEOTIDE SEQUENCE</scope>
</reference>
<feature type="transmembrane region" description="Helical" evidence="1">
    <location>
        <begin position="34"/>
        <end position="55"/>
    </location>
</feature>
<keyword evidence="1" id="KW-0812">Transmembrane</keyword>
<keyword evidence="1" id="KW-0472">Membrane</keyword>
<dbReference type="AlphaFoldDB" id="I3S3W9"/>
<protein>
    <submittedName>
        <fullName evidence="2">Uncharacterized protein</fullName>
    </submittedName>
</protein>
<name>I3S3W9_LOTJA</name>